<dbReference type="PROSITE" id="PS00170">
    <property type="entry name" value="CSA_PPIASE_1"/>
    <property type="match status" value="1"/>
</dbReference>
<dbReference type="InParanoid" id="A0A077ZY09"/>
<dbReference type="OrthoDB" id="408413at2759"/>
<evidence type="ECO:0000256" key="6">
    <source>
        <dbReference type="ARBA" id="ARBA00022728"/>
    </source>
</evidence>
<dbReference type="SUPFAM" id="SSF50891">
    <property type="entry name" value="Cyclophilin-like"/>
    <property type="match status" value="1"/>
</dbReference>
<dbReference type="Pfam" id="PF00160">
    <property type="entry name" value="Pro_isomerase"/>
    <property type="match status" value="1"/>
</dbReference>
<dbReference type="PANTHER" id="PTHR11071:SF561">
    <property type="entry name" value="PEPTIDYL-PROLYL CIS-TRANS ISOMERASE D-RELATED"/>
    <property type="match status" value="1"/>
</dbReference>
<keyword evidence="14" id="KW-1185">Reference proteome</keyword>
<evidence type="ECO:0000256" key="9">
    <source>
        <dbReference type="ARBA" id="ARBA00023235"/>
    </source>
</evidence>
<evidence type="ECO:0000256" key="3">
    <source>
        <dbReference type="ARBA" id="ARBA00010028"/>
    </source>
</evidence>
<dbReference type="GO" id="GO:0008380">
    <property type="term" value="P:RNA splicing"/>
    <property type="evidence" value="ECO:0007669"/>
    <property type="project" value="UniProtKB-KW"/>
</dbReference>
<sequence>MDFTIGSKAGKNLKYFIKKINLAGRVVIELFSDITPKTSENFRALCTGNRFNQFKLFGGQNVHIGEYGIGKHTKKKLHYLGCKVHRIVEDFVIQAGDIVSNDGSGGESIYGRQFNDENFTRRHAHAGLVSMANHGRNTNSSQFFITLKPCPHLDGKHVVFGQVIEGMDVVRAIAKVPTDMYEKPRIPVHMFDCGQIGGSIQDKMLRDEFAEPNAVDEYEKARDDKQKSKAKEQQSKQQQQNDIKESESKPEGEDDEDEEEKKEIEELKKQSGNDKFAHKKMELMMKMNEARKLNNKAVVEEQERLQEGYLYEKRRNKEEFFKDKRQLQQELDNQGLAKDKQYAFDTAAQAEKGKKRKGKNLTFGWDVFNEDTLYRAYFKRVKNLPNDKTDLTEEERAALLAQDVEKQIEKRGQFQRTRMFVEDKDIDYINERNRVFNEKLERNFGKHAAEIKANIENGNAI</sequence>
<keyword evidence="9" id="KW-0413">Isomerase</keyword>
<dbReference type="GO" id="GO:0006457">
    <property type="term" value="P:protein folding"/>
    <property type="evidence" value="ECO:0007669"/>
    <property type="project" value="InterPro"/>
</dbReference>
<feature type="compositionally biased region" description="Basic and acidic residues" evidence="11">
    <location>
        <begin position="261"/>
        <end position="277"/>
    </location>
</feature>
<dbReference type="EC" id="5.2.1.8" evidence="4"/>
<dbReference type="InterPro" id="IPR029000">
    <property type="entry name" value="Cyclophilin-like_dom_sf"/>
</dbReference>
<feature type="domain" description="PPIase cyclophilin-type" evidence="12">
    <location>
        <begin position="23"/>
        <end position="195"/>
    </location>
</feature>
<evidence type="ECO:0000256" key="10">
    <source>
        <dbReference type="ARBA" id="ARBA00023242"/>
    </source>
</evidence>
<gene>
    <name evidence="13" type="primary">Contig18671.g19832</name>
    <name evidence="13" type="ORF">STYLEM_3477</name>
</gene>
<reference evidence="13 14" key="1">
    <citation type="submission" date="2014-06" db="EMBL/GenBank/DDBJ databases">
        <authorList>
            <person name="Swart Estienne"/>
        </authorList>
    </citation>
    <scope>NUCLEOTIDE SEQUENCE [LARGE SCALE GENOMIC DNA]</scope>
    <source>
        <strain evidence="13 14">130c</strain>
    </source>
</reference>
<organism evidence="13 14">
    <name type="scientific">Stylonychia lemnae</name>
    <name type="common">Ciliate</name>
    <dbReference type="NCBI Taxonomy" id="5949"/>
    <lineage>
        <taxon>Eukaryota</taxon>
        <taxon>Sar</taxon>
        <taxon>Alveolata</taxon>
        <taxon>Ciliophora</taxon>
        <taxon>Intramacronucleata</taxon>
        <taxon>Spirotrichea</taxon>
        <taxon>Stichotrichia</taxon>
        <taxon>Sporadotrichida</taxon>
        <taxon>Oxytrichidae</taxon>
        <taxon>Stylonychinae</taxon>
        <taxon>Stylonychia</taxon>
    </lineage>
</organism>
<dbReference type="InterPro" id="IPR002130">
    <property type="entry name" value="Cyclophilin-type_PPIase_dom"/>
</dbReference>
<dbReference type="GO" id="GO:0016018">
    <property type="term" value="F:cyclosporin A binding"/>
    <property type="evidence" value="ECO:0007669"/>
    <property type="project" value="TreeGrafter"/>
</dbReference>
<evidence type="ECO:0000256" key="1">
    <source>
        <dbReference type="ARBA" id="ARBA00000971"/>
    </source>
</evidence>
<evidence type="ECO:0000256" key="5">
    <source>
        <dbReference type="ARBA" id="ARBA00022664"/>
    </source>
</evidence>
<dbReference type="PROSITE" id="PS50072">
    <property type="entry name" value="CSA_PPIASE_2"/>
    <property type="match status" value="1"/>
</dbReference>
<dbReference type="PANTHER" id="PTHR11071">
    <property type="entry name" value="PEPTIDYL-PROLYL CIS-TRANS ISOMERASE"/>
    <property type="match status" value="1"/>
</dbReference>
<evidence type="ECO:0000256" key="2">
    <source>
        <dbReference type="ARBA" id="ARBA00004123"/>
    </source>
</evidence>
<keyword evidence="6" id="KW-0747">Spliceosome</keyword>
<dbReference type="GO" id="GO:0005681">
    <property type="term" value="C:spliceosomal complex"/>
    <property type="evidence" value="ECO:0007669"/>
    <property type="project" value="UniProtKB-KW"/>
</dbReference>
<dbReference type="Proteomes" id="UP000039865">
    <property type="component" value="Unassembled WGS sequence"/>
</dbReference>
<dbReference type="Pfam" id="PF08231">
    <property type="entry name" value="SYF2"/>
    <property type="match status" value="1"/>
</dbReference>
<dbReference type="FunFam" id="2.40.100.10:FF:000025">
    <property type="entry name" value="Peptidyl-prolyl cis-trans isomerase CYP19-2"/>
    <property type="match status" value="1"/>
</dbReference>
<accession>A0A077ZY09</accession>
<dbReference type="PRINTS" id="PR00153">
    <property type="entry name" value="CSAPPISMRASE"/>
</dbReference>
<feature type="compositionally biased region" description="Basic and acidic residues" evidence="11">
    <location>
        <begin position="217"/>
        <end position="234"/>
    </location>
</feature>
<dbReference type="InterPro" id="IPR020892">
    <property type="entry name" value="Cyclophilin-type_PPIase_CS"/>
</dbReference>
<dbReference type="InterPro" id="IPR013260">
    <property type="entry name" value="mRNA_splic_SYF2"/>
</dbReference>
<dbReference type="AlphaFoldDB" id="A0A077ZY09"/>
<dbReference type="GO" id="GO:0003755">
    <property type="term" value="F:peptidyl-prolyl cis-trans isomerase activity"/>
    <property type="evidence" value="ECO:0007669"/>
    <property type="project" value="UniProtKB-KW"/>
</dbReference>
<evidence type="ECO:0000313" key="13">
    <source>
        <dbReference type="EMBL" id="CDW74497.1"/>
    </source>
</evidence>
<evidence type="ECO:0000256" key="11">
    <source>
        <dbReference type="SAM" id="MobiDB-lite"/>
    </source>
</evidence>
<dbReference type="OMA" id="YFNQHTA"/>
<keyword evidence="10" id="KW-0539">Nucleus</keyword>
<name>A0A077ZY09_STYLE</name>
<dbReference type="GO" id="GO:0005737">
    <property type="term" value="C:cytoplasm"/>
    <property type="evidence" value="ECO:0007669"/>
    <property type="project" value="TreeGrafter"/>
</dbReference>
<dbReference type="EMBL" id="CCKQ01003379">
    <property type="protein sequence ID" value="CDW74497.1"/>
    <property type="molecule type" value="Genomic_DNA"/>
</dbReference>
<proteinExistence type="inferred from homology"/>
<comment type="catalytic activity">
    <reaction evidence="1">
        <text>[protein]-peptidylproline (omega=180) = [protein]-peptidylproline (omega=0)</text>
        <dbReference type="Rhea" id="RHEA:16237"/>
        <dbReference type="Rhea" id="RHEA-COMP:10747"/>
        <dbReference type="Rhea" id="RHEA-COMP:10748"/>
        <dbReference type="ChEBI" id="CHEBI:83833"/>
        <dbReference type="ChEBI" id="CHEBI:83834"/>
        <dbReference type="EC" id="5.2.1.8"/>
    </reaction>
</comment>
<keyword evidence="8" id="KW-0508">mRNA splicing</keyword>
<keyword evidence="7" id="KW-0697">Rotamase</keyword>
<evidence type="ECO:0000256" key="8">
    <source>
        <dbReference type="ARBA" id="ARBA00023187"/>
    </source>
</evidence>
<keyword evidence="5" id="KW-0507">mRNA processing</keyword>
<evidence type="ECO:0000259" key="12">
    <source>
        <dbReference type="PROSITE" id="PS50072"/>
    </source>
</evidence>
<protein>
    <recommendedName>
        <fullName evidence="4">peptidylprolyl isomerase</fullName>
        <ecNumber evidence="4">5.2.1.8</ecNumber>
    </recommendedName>
</protein>
<comment type="similarity">
    <text evidence="3">Belongs to the SYF2 family.</text>
</comment>
<feature type="compositionally biased region" description="Basic and acidic residues" evidence="11">
    <location>
        <begin position="242"/>
        <end position="251"/>
    </location>
</feature>
<evidence type="ECO:0000313" key="14">
    <source>
        <dbReference type="Proteomes" id="UP000039865"/>
    </source>
</evidence>
<dbReference type="GO" id="GO:0006397">
    <property type="term" value="P:mRNA processing"/>
    <property type="evidence" value="ECO:0007669"/>
    <property type="project" value="UniProtKB-KW"/>
</dbReference>
<dbReference type="Gene3D" id="2.40.100.10">
    <property type="entry name" value="Cyclophilin-like"/>
    <property type="match status" value="1"/>
</dbReference>
<feature type="region of interest" description="Disordered" evidence="11">
    <location>
        <begin position="214"/>
        <end position="277"/>
    </location>
</feature>
<evidence type="ECO:0000256" key="4">
    <source>
        <dbReference type="ARBA" id="ARBA00013194"/>
    </source>
</evidence>
<comment type="subcellular location">
    <subcellularLocation>
        <location evidence="2">Nucleus</location>
    </subcellularLocation>
</comment>
<evidence type="ECO:0000256" key="7">
    <source>
        <dbReference type="ARBA" id="ARBA00023110"/>
    </source>
</evidence>